<name>A0A379W601_SALET</name>
<organism evidence="1 2">
    <name type="scientific">Salmonella enterica I</name>
    <dbReference type="NCBI Taxonomy" id="59201"/>
    <lineage>
        <taxon>Bacteria</taxon>
        <taxon>Pseudomonadati</taxon>
        <taxon>Pseudomonadota</taxon>
        <taxon>Gammaproteobacteria</taxon>
        <taxon>Enterobacterales</taxon>
        <taxon>Enterobacteriaceae</taxon>
        <taxon>Salmonella</taxon>
    </lineage>
</organism>
<protein>
    <submittedName>
        <fullName evidence="1">Uncharacterized protein</fullName>
    </submittedName>
</protein>
<dbReference type="AlphaFoldDB" id="A0A379W601"/>
<reference evidence="1 2" key="1">
    <citation type="submission" date="2018-06" db="EMBL/GenBank/DDBJ databases">
        <authorList>
            <consortium name="Pathogen Informatics"/>
            <person name="Doyle S."/>
        </authorList>
    </citation>
    <scope>NUCLEOTIDE SEQUENCE [LARGE SCALE GENOMIC DNA]</scope>
    <source>
        <strain evidence="1 2">NCTC8258</strain>
    </source>
</reference>
<accession>A0A379W601</accession>
<proteinExistence type="predicted"/>
<evidence type="ECO:0000313" key="1">
    <source>
        <dbReference type="EMBL" id="SUH14584.1"/>
    </source>
</evidence>
<dbReference type="EMBL" id="UGXS01000004">
    <property type="protein sequence ID" value="SUH14584.1"/>
    <property type="molecule type" value="Genomic_DNA"/>
</dbReference>
<dbReference type="Proteomes" id="UP000255509">
    <property type="component" value="Unassembled WGS sequence"/>
</dbReference>
<sequence length="45" mass="5239">MIAVKMTDKNALKLTGMKRGIKHLMLCPFAAIKKPHSRLRWMLQM</sequence>
<evidence type="ECO:0000313" key="2">
    <source>
        <dbReference type="Proteomes" id="UP000255509"/>
    </source>
</evidence>
<gene>
    <name evidence="1" type="ORF">NCTC8258_02274</name>
</gene>